<organism evidence="1 2">
    <name type="scientific">Achromobacter phage Motura</name>
    <dbReference type="NCBI Taxonomy" id="2591403"/>
    <lineage>
        <taxon>Viruses</taxon>
        <taxon>Duplodnaviria</taxon>
        <taxon>Heunggongvirae</taxon>
        <taxon>Uroviricota</taxon>
        <taxon>Caudoviricetes</taxon>
        <taxon>Moturavirus</taxon>
        <taxon>Moturavirus motura</taxon>
    </lineage>
</organism>
<dbReference type="KEGG" id="vg:56136119"/>
<dbReference type="Pfam" id="PF06841">
    <property type="entry name" value="Phage_T4_gp19"/>
    <property type="match status" value="1"/>
</dbReference>
<dbReference type="EMBL" id="MN094788">
    <property type="protein sequence ID" value="QDH83644.1"/>
    <property type="molecule type" value="Genomic_DNA"/>
</dbReference>
<evidence type="ECO:0000313" key="1">
    <source>
        <dbReference type="EMBL" id="QDH83644.1"/>
    </source>
</evidence>
<dbReference type="GeneID" id="56136119"/>
<keyword evidence="2" id="KW-1185">Reference proteome</keyword>
<dbReference type="RefSeq" id="YP_009903843.1">
    <property type="nucleotide sequence ID" value="NC_049849.1"/>
</dbReference>
<dbReference type="Proteomes" id="UP000320799">
    <property type="component" value="Segment"/>
</dbReference>
<dbReference type="GO" id="GO:0005198">
    <property type="term" value="F:structural molecule activity"/>
    <property type="evidence" value="ECO:0007669"/>
    <property type="project" value="InterPro"/>
</dbReference>
<accession>A0A514CT55</accession>
<name>A0A514CT55_9CAUD</name>
<proteinExistence type="predicted"/>
<sequence length="365" mass="38905">MLRRATSPYQDSLMASNIRDVFKSVQRQANADIAGAKQQVVNGVRGQINNIKNSANAAVRGAVNGAVQAGVKGILGATSQALQGNLSGAVEGLVNLPNSIGNGIAGAVGRNLSGPGGFAGLFNGGWNSGGSQVMYPVGREGSNALYGIMQRADPMQSTGWYAMLPVVTSAYGTSSLPWYYVEETNVPQRQIETHSIFREGREQHFPDKYSVDSLRMGMYMDAGNVTLNYLRSWQAAVIQPTSSSNAVTQGGGYLLARNFKKPIFIFLVDVTKKAVVVYEYIECWPTNLDQLQLESASNTRLIQQVTFSVGDVFMNTLGVSEQILSGITSGVRSTVGTNLMNLASSVSSRAISGATSALGRMTSFT</sequence>
<reference evidence="1 2" key="1">
    <citation type="submission" date="2019-06" db="EMBL/GenBank/DDBJ databases">
        <authorList>
            <person name="Kincaid V.D."/>
            <person name="Fuller A."/>
            <person name="Hodges K."/>
            <person name="Bansal M."/>
            <person name="Essig J."/>
            <person name="Johnson A."/>
        </authorList>
    </citation>
    <scope>NUCLEOTIDE SEQUENCE [LARGE SCALE GENOMIC DNA]</scope>
</reference>
<evidence type="ECO:0000313" key="2">
    <source>
        <dbReference type="Proteomes" id="UP000320799"/>
    </source>
</evidence>
<protein>
    <submittedName>
        <fullName evidence="1">Baseplate protein</fullName>
    </submittedName>
</protein>
<dbReference type="InterPro" id="IPR010667">
    <property type="entry name" value="Phage_T4_Gp19"/>
</dbReference>